<dbReference type="Proteomes" id="UP000641514">
    <property type="component" value="Unassembled WGS sequence"/>
</dbReference>
<gene>
    <name evidence="1" type="ORF">GCM10011410_29270</name>
</gene>
<sequence>MLRRPRFTWDFADDTCQVLARGVPCNWRQSQEILTDDKQRVVIDGGDQGAKEIEKVVAEGEGWRNSVGICARVLQR</sequence>
<evidence type="ECO:0000313" key="2">
    <source>
        <dbReference type="Proteomes" id="UP000641514"/>
    </source>
</evidence>
<protein>
    <submittedName>
        <fullName evidence="1">Uncharacterized protein</fullName>
    </submittedName>
</protein>
<comment type="caution">
    <text evidence="1">The sequence shown here is derived from an EMBL/GenBank/DDBJ whole genome shotgun (WGS) entry which is preliminary data.</text>
</comment>
<keyword evidence="2" id="KW-1185">Reference proteome</keyword>
<reference evidence="1" key="1">
    <citation type="journal article" date="2014" name="Int. J. Syst. Evol. Microbiol.">
        <title>Complete genome sequence of Corynebacterium casei LMG S-19264T (=DSM 44701T), isolated from a smear-ripened cheese.</title>
        <authorList>
            <consortium name="US DOE Joint Genome Institute (JGI-PGF)"/>
            <person name="Walter F."/>
            <person name="Albersmeier A."/>
            <person name="Kalinowski J."/>
            <person name="Ruckert C."/>
        </authorList>
    </citation>
    <scope>NUCLEOTIDE SEQUENCE</scope>
    <source>
        <strain evidence="1">CGMCC 1.15478</strain>
    </source>
</reference>
<name>A0A916UID7_9ACTN</name>
<proteinExistence type="predicted"/>
<dbReference type="EMBL" id="BMJH01000003">
    <property type="protein sequence ID" value="GGC74174.1"/>
    <property type="molecule type" value="Genomic_DNA"/>
</dbReference>
<organism evidence="1 2">
    <name type="scientific">Hoyosella rhizosphaerae</name>
    <dbReference type="NCBI Taxonomy" id="1755582"/>
    <lineage>
        <taxon>Bacteria</taxon>
        <taxon>Bacillati</taxon>
        <taxon>Actinomycetota</taxon>
        <taxon>Actinomycetes</taxon>
        <taxon>Mycobacteriales</taxon>
        <taxon>Hoyosellaceae</taxon>
        <taxon>Hoyosella</taxon>
    </lineage>
</organism>
<reference evidence="1" key="2">
    <citation type="submission" date="2020-09" db="EMBL/GenBank/DDBJ databases">
        <authorList>
            <person name="Sun Q."/>
            <person name="Zhou Y."/>
        </authorList>
    </citation>
    <scope>NUCLEOTIDE SEQUENCE</scope>
    <source>
        <strain evidence="1">CGMCC 1.15478</strain>
    </source>
</reference>
<evidence type="ECO:0000313" key="1">
    <source>
        <dbReference type="EMBL" id="GGC74174.1"/>
    </source>
</evidence>
<accession>A0A916UID7</accession>
<dbReference type="AlphaFoldDB" id="A0A916UID7"/>